<evidence type="ECO:0008006" key="3">
    <source>
        <dbReference type="Google" id="ProtNLM"/>
    </source>
</evidence>
<protein>
    <recommendedName>
        <fullName evidence="3">Phage major capsid protein</fullName>
    </recommendedName>
</protein>
<evidence type="ECO:0000313" key="1">
    <source>
        <dbReference type="EMBL" id="RCR69426.1"/>
    </source>
</evidence>
<accession>A0A368JR34</accession>
<evidence type="ECO:0000313" key="2">
    <source>
        <dbReference type="Proteomes" id="UP000253383"/>
    </source>
</evidence>
<dbReference type="OrthoDB" id="929568at2"/>
<dbReference type="EMBL" id="QOWE01000008">
    <property type="protein sequence ID" value="RCR69426.1"/>
    <property type="molecule type" value="Genomic_DNA"/>
</dbReference>
<gene>
    <name evidence="1" type="ORF">DUE52_11275</name>
</gene>
<name>A0A368JR34_9BACT</name>
<comment type="caution">
    <text evidence="1">The sequence shown here is derived from an EMBL/GenBank/DDBJ whole genome shotgun (WGS) entry which is preliminary data.</text>
</comment>
<sequence>MADSLNLTSLSGSLEAYARENYDNIYGRAMIPGVDQGVEGSAIVPIDDYMTSIQTSDEVVLSELEIGDVAQPGGKDTFNPTLNAIKPNARIGKVRQVKIDVLFSHTKIMALYKSWLGKVKAKRINPEEVPLEEYITAGILAKYRENIRVKTLFNGVYNAAGTTPLDVMDGIRTQVLAEITSGGIPSGNIIDTAVITVSNAVAEVEKIVAALPDAELYGDMVCVTSRQIKTFYELNYRALYGTLPYNAGQSKDVIVGTNIRFVVEPGLSGFARPLFTPKGNLVYLYDDMDGSDSLAVDYQKRTRDLAWLMDAQVGAGIAQPSRIWTNDGV</sequence>
<reference evidence="1 2" key="1">
    <citation type="submission" date="2018-07" db="EMBL/GenBank/DDBJ databases">
        <title>Genome analysis of Larkinella rosea.</title>
        <authorList>
            <person name="Zhou Z."/>
            <person name="Wang G."/>
        </authorList>
    </citation>
    <scope>NUCLEOTIDE SEQUENCE [LARGE SCALE GENOMIC DNA]</scope>
    <source>
        <strain evidence="2">zzj9</strain>
    </source>
</reference>
<organism evidence="1 2">
    <name type="scientific">Larkinella punicea</name>
    <dbReference type="NCBI Taxonomy" id="2315727"/>
    <lineage>
        <taxon>Bacteria</taxon>
        <taxon>Pseudomonadati</taxon>
        <taxon>Bacteroidota</taxon>
        <taxon>Cytophagia</taxon>
        <taxon>Cytophagales</taxon>
        <taxon>Spirosomataceae</taxon>
        <taxon>Larkinella</taxon>
    </lineage>
</organism>
<dbReference type="RefSeq" id="WP_114406113.1">
    <property type="nucleotide sequence ID" value="NZ_QOWE01000008.1"/>
</dbReference>
<keyword evidence="2" id="KW-1185">Reference proteome</keyword>
<dbReference type="AlphaFoldDB" id="A0A368JR34"/>
<proteinExistence type="predicted"/>
<dbReference type="Proteomes" id="UP000253383">
    <property type="component" value="Unassembled WGS sequence"/>
</dbReference>